<accession>A0A1C6GH13</accession>
<dbReference type="CDD" id="cd09010">
    <property type="entry name" value="MTAP_SsMTAPII_like_MTIP"/>
    <property type="match status" value="1"/>
</dbReference>
<dbReference type="Pfam" id="PF01048">
    <property type="entry name" value="PNP_UDP_1"/>
    <property type="match status" value="1"/>
</dbReference>
<proteinExistence type="predicted"/>
<dbReference type="EMBL" id="FMHG01000001">
    <property type="protein sequence ID" value="SCJ44596.1"/>
    <property type="molecule type" value="Genomic_DNA"/>
</dbReference>
<dbReference type="SUPFAM" id="SSF53167">
    <property type="entry name" value="Purine and uridine phosphorylases"/>
    <property type="match status" value="1"/>
</dbReference>
<dbReference type="EC" id="2.4.2.44" evidence="4"/>
<dbReference type="InterPro" id="IPR035994">
    <property type="entry name" value="Nucleoside_phosphorylase_sf"/>
</dbReference>
<dbReference type="GO" id="GO:0019509">
    <property type="term" value="P:L-methionine salvage from methylthioadenosine"/>
    <property type="evidence" value="ECO:0007669"/>
    <property type="project" value="TreeGrafter"/>
</dbReference>
<evidence type="ECO:0000256" key="2">
    <source>
        <dbReference type="ARBA" id="ARBA00022679"/>
    </source>
</evidence>
<name>A0A1C6GH13_9FIRM</name>
<dbReference type="InterPro" id="IPR010044">
    <property type="entry name" value="MTAP"/>
</dbReference>
<reference evidence="4" key="1">
    <citation type="submission" date="2015-09" db="EMBL/GenBank/DDBJ databases">
        <authorList>
            <consortium name="Pathogen Informatics"/>
        </authorList>
    </citation>
    <scope>NUCLEOTIDE SEQUENCE</scope>
    <source>
        <strain evidence="4">2789STDY5834896</strain>
    </source>
</reference>
<evidence type="ECO:0000259" key="3">
    <source>
        <dbReference type="Pfam" id="PF01048"/>
    </source>
</evidence>
<dbReference type="Gene3D" id="3.40.50.1580">
    <property type="entry name" value="Nucleoside phosphorylase domain"/>
    <property type="match status" value="1"/>
</dbReference>
<dbReference type="GO" id="GO:0005829">
    <property type="term" value="C:cytosol"/>
    <property type="evidence" value="ECO:0007669"/>
    <property type="project" value="TreeGrafter"/>
</dbReference>
<dbReference type="AlphaFoldDB" id="A0A1C6GH13"/>
<protein>
    <submittedName>
        <fullName evidence="4">S-methyl-5'-thioinosine phosphorylase</fullName>
        <ecNumber evidence="4">2.4.2.44</ecNumber>
    </submittedName>
</protein>
<sequence>MIVNEIPKVTYAIIGGSGTWAGEFPETVGLDGVRVLQKDMEFETPFGTTMPMKLIELDSSITADGKARQLLTVPFHGFHGLAPEGCPSEQIFWVFQQAGVKYIVAEGSGGSANPLMDPGDIIIPHDLFDFTKRPSNIHKFTRNIVRMQSPLCPDLRELLIKFAREQYDRVFPRGVYANTEPPRFETETEIKFLQSVGCDISGHTIVPECYLARAIGACYASCYIVSNYAEGVESTNWAGSSIFDWYRGCGQKMGTITLKTIAAIVPDEKHCHCADYLIEVPENVRERIGQ</sequence>
<evidence type="ECO:0000256" key="1">
    <source>
        <dbReference type="ARBA" id="ARBA00022676"/>
    </source>
</evidence>
<evidence type="ECO:0000313" key="4">
    <source>
        <dbReference type="EMBL" id="SCJ44596.1"/>
    </source>
</evidence>
<dbReference type="InterPro" id="IPR000845">
    <property type="entry name" value="Nucleoside_phosphorylase_d"/>
</dbReference>
<dbReference type="GO" id="GO:0017061">
    <property type="term" value="F:S-methyl-5-thioadenosine phosphorylase activity"/>
    <property type="evidence" value="ECO:0007669"/>
    <property type="project" value="InterPro"/>
</dbReference>
<feature type="domain" description="Nucleoside phosphorylase" evidence="3">
    <location>
        <begin position="11"/>
        <end position="233"/>
    </location>
</feature>
<dbReference type="PANTHER" id="PTHR42679">
    <property type="entry name" value="S-METHYL-5'-THIOADENOSINE PHOSPHORYLASE"/>
    <property type="match status" value="1"/>
</dbReference>
<gene>
    <name evidence="4" type="ORF">SAMEA3545359_00385</name>
</gene>
<keyword evidence="1 4" id="KW-0328">Glycosyltransferase</keyword>
<organism evidence="4">
    <name type="scientific">uncultured Anaerotruncus sp</name>
    <dbReference type="NCBI Taxonomy" id="905011"/>
    <lineage>
        <taxon>Bacteria</taxon>
        <taxon>Bacillati</taxon>
        <taxon>Bacillota</taxon>
        <taxon>Clostridia</taxon>
        <taxon>Eubacteriales</taxon>
        <taxon>Oscillospiraceae</taxon>
        <taxon>Anaerotruncus</taxon>
        <taxon>environmental samples</taxon>
    </lineage>
</organism>
<keyword evidence="2 4" id="KW-0808">Transferase</keyword>
<dbReference type="GO" id="GO:0009116">
    <property type="term" value="P:nucleoside metabolic process"/>
    <property type="evidence" value="ECO:0007669"/>
    <property type="project" value="InterPro"/>
</dbReference>
<dbReference type="PANTHER" id="PTHR42679:SF2">
    <property type="entry name" value="S-METHYL-5'-THIOADENOSINE PHOSPHORYLASE"/>
    <property type="match status" value="1"/>
</dbReference>